<dbReference type="Gramene" id="OB04G33630.1">
    <property type="protein sequence ID" value="OB04G33630.1"/>
    <property type="gene ID" value="OB04G33630"/>
</dbReference>
<feature type="region of interest" description="Disordered" evidence="3">
    <location>
        <begin position="148"/>
        <end position="180"/>
    </location>
</feature>
<keyword evidence="2" id="KW-0012">Acyltransferase</keyword>
<evidence type="ECO:0000256" key="3">
    <source>
        <dbReference type="SAM" id="MobiDB-lite"/>
    </source>
</evidence>
<proteinExistence type="predicted"/>
<dbReference type="eggNOG" id="ENOG502QVMC">
    <property type="taxonomic scope" value="Eukaryota"/>
</dbReference>
<accession>J3M1T8</accession>
<evidence type="ECO:0000256" key="2">
    <source>
        <dbReference type="ARBA" id="ARBA00023315"/>
    </source>
</evidence>
<evidence type="ECO:0000313" key="4">
    <source>
        <dbReference type="EnsemblPlants" id="OB04G33630.1"/>
    </source>
</evidence>
<reference evidence="4" key="1">
    <citation type="journal article" date="2013" name="Nat. Commun.">
        <title>Whole-genome sequencing of Oryza brachyantha reveals mechanisms underlying Oryza genome evolution.</title>
        <authorList>
            <person name="Chen J."/>
            <person name="Huang Q."/>
            <person name="Gao D."/>
            <person name="Wang J."/>
            <person name="Lang Y."/>
            <person name="Liu T."/>
            <person name="Li B."/>
            <person name="Bai Z."/>
            <person name="Luis Goicoechea J."/>
            <person name="Liang C."/>
            <person name="Chen C."/>
            <person name="Zhang W."/>
            <person name="Sun S."/>
            <person name="Liao Y."/>
            <person name="Zhang X."/>
            <person name="Yang L."/>
            <person name="Song C."/>
            <person name="Wang M."/>
            <person name="Shi J."/>
            <person name="Liu G."/>
            <person name="Liu J."/>
            <person name="Zhou H."/>
            <person name="Zhou W."/>
            <person name="Yu Q."/>
            <person name="An N."/>
            <person name="Chen Y."/>
            <person name="Cai Q."/>
            <person name="Wang B."/>
            <person name="Liu B."/>
            <person name="Min J."/>
            <person name="Huang Y."/>
            <person name="Wu H."/>
            <person name="Li Z."/>
            <person name="Zhang Y."/>
            <person name="Yin Y."/>
            <person name="Song W."/>
            <person name="Jiang J."/>
            <person name="Jackson S.A."/>
            <person name="Wing R.A."/>
            <person name="Wang J."/>
            <person name="Chen M."/>
        </authorList>
    </citation>
    <scope>NUCLEOTIDE SEQUENCE [LARGE SCALE GENOMIC DNA]</scope>
    <source>
        <strain evidence="4">cv. IRGC 101232</strain>
    </source>
</reference>
<reference evidence="4" key="2">
    <citation type="submission" date="2013-04" db="UniProtKB">
        <authorList>
            <consortium name="EnsemblPlants"/>
        </authorList>
    </citation>
    <scope>IDENTIFICATION</scope>
</reference>
<dbReference type="Pfam" id="PF02458">
    <property type="entry name" value="Transferase"/>
    <property type="match status" value="1"/>
</dbReference>
<keyword evidence="5" id="KW-1185">Reference proteome</keyword>
<sequence>MEALWLRVPLLQHVLFYDCEGGDLPPFDGVVESLRSSLGATLATFAPLAGRLVHLDVAVVCAASDAVKFVEEEFHADLRVVAGGEAPDLQVLEQLAPELDDMGKPPTSGVAVGVTVHHGVADGRSFWTFVEEWAAACRGETPAASPCLDRSVINLPGDSDDDGSEDPGKLNVGSPLGGGN</sequence>
<dbReference type="HOGENOM" id="CLU_081971_1_0_1"/>
<gene>
    <name evidence="4" type="primary">LOC102704612</name>
</gene>
<name>J3M1T8_ORYBR</name>
<dbReference type="InterPro" id="IPR051504">
    <property type="entry name" value="Plant_metabolite_acyltrans"/>
</dbReference>
<dbReference type="SUPFAM" id="SSF52777">
    <property type="entry name" value="CoA-dependent acyltransferases"/>
    <property type="match status" value="1"/>
</dbReference>
<dbReference type="GO" id="GO:0050734">
    <property type="term" value="F:hydroxycinnamoyltransferase activity"/>
    <property type="evidence" value="ECO:0007669"/>
    <property type="project" value="UniProtKB-ARBA"/>
</dbReference>
<dbReference type="EnsemblPlants" id="OB04G33630.1">
    <property type="protein sequence ID" value="OB04G33630.1"/>
    <property type="gene ID" value="OB04G33630"/>
</dbReference>
<evidence type="ECO:0000256" key="1">
    <source>
        <dbReference type="ARBA" id="ARBA00022679"/>
    </source>
</evidence>
<evidence type="ECO:0000313" key="5">
    <source>
        <dbReference type="Proteomes" id="UP000006038"/>
    </source>
</evidence>
<dbReference type="OMA" id="TICCSTG"/>
<dbReference type="InterPro" id="IPR023213">
    <property type="entry name" value="CAT-like_dom_sf"/>
</dbReference>
<dbReference type="AlphaFoldDB" id="J3M1T8"/>
<keyword evidence="1" id="KW-0808">Transferase</keyword>
<dbReference type="Gene3D" id="3.30.559.10">
    <property type="entry name" value="Chloramphenicol acetyltransferase-like domain"/>
    <property type="match status" value="1"/>
</dbReference>
<dbReference type="Proteomes" id="UP000006038">
    <property type="component" value="Chromosome 4"/>
</dbReference>
<protein>
    <submittedName>
        <fullName evidence="4">Uncharacterized protein</fullName>
    </submittedName>
</protein>
<organism evidence="4">
    <name type="scientific">Oryza brachyantha</name>
    <name type="common">malo sina</name>
    <dbReference type="NCBI Taxonomy" id="4533"/>
    <lineage>
        <taxon>Eukaryota</taxon>
        <taxon>Viridiplantae</taxon>
        <taxon>Streptophyta</taxon>
        <taxon>Embryophyta</taxon>
        <taxon>Tracheophyta</taxon>
        <taxon>Spermatophyta</taxon>
        <taxon>Magnoliopsida</taxon>
        <taxon>Liliopsida</taxon>
        <taxon>Poales</taxon>
        <taxon>Poaceae</taxon>
        <taxon>BOP clade</taxon>
        <taxon>Oryzoideae</taxon>
        <taxon>Oryzeae</taxon>
        <taxon>Oryzinae</taxon>
        <taxon>Oryza</taxon>
    </lineage>
</organism>
<dbReference type="PANTHER" id="PTHR31625">
    <property type="match status" value="1"/>
</dbReference>